<protein>
    <submittedName>
        <fullName evidence="3">Spaetzle domain-containing protein</fullName>
    </submittedName>
</protein>
<accession>A0A915E625</accession>
<dbReference type="Proteomes" id="UP000887574">
    <property type="component" value="Unplaced"/>
</dbReference>
<evidence type="ECO:0000256" key="1">
    <source>
        <dbReference type="SAM" id="MobiDB-lite"/>
    </source>
</evidence>
<dbReference type="InterPro" id="IPR029034">
    <property type="entry name" value="Cystine-knot_cytokine"/>
</dbReference>
<proteinExistence type="predicted"/>
<sequence>MQWHMVTPMFTKAVDNVTTIENDKVVLPMISGEELGNPNLSDNGNIENYLEKHTNMSVFADGNTTTSLLPSLYPFLRYPRTYRLHRFIAKSSLTKSNFTTSSTTPTQPKDPSSTTVEPSSTTTKKCEKLTDEQKYSRLESVGGRNQQFMANSPEEAGRNFPRLVDNLEHPDGRFYEALNFEDDDDLLLNREVDIGYCDENCEEIKAKLSVAMDNLTSLHDNGHKKNDFEDGSGEKDKEEDPSSQLLRDSQLKPSYYSGMDAVSADSDEQEIDKEDVNKKNEKKKTKKQGCYLENFISVGNCTHNGEEEKEGHSKLCTACQGVYILNRDCFPTFLNSVICHKYDTQCIFDRFTGSAQGRCQTKTLSFKVMRNKGDEECEEWIFEYLDVPVACECYLRKSSWLEAMQPSPEILP</sequence>
<evidence type="ECO:0000313" key="2">
    <source>
        <dbReference type="Proteomes" id="UP000887574"/>
    </source>
</evidence>
<dbReference type="PANTHER" id="PTHR33995">
    <property type="entry name" value="PROTEIN CBG18546"/>
    <property type="match status" value="1"/>
</dbReference>
<feature type="region of interest" description="Disordered" evidence="1">
    <location>
        <begin position="96"/>
        <end position="128"/>
    </location>
</feature>
<feature type="region of interest" description="Disordered" evidence="1">
    <location>
        <begin position="217"/>
        <end position="280"/>
    </location>
</feature>
<feature type="compositionally biased region" description="Low complexity" evidence="1">
    <location>
        <begin position="111"/>
        <end position="123"/>
    </location>
</feature>
<keyword evidence="2" id="KW-1185">Reference proteome</keyword>
<dbReference type="PANTHER" id="PTHR33995:SF13">
    <property type="entry name" value="CTCK DOMAIN-CONTAINING PROTEIN"/>
    <property type="match status" value="1"/>
</dbReference>
<evidence type="ECO:0000313" key="3">
    <source>
        <dbReference type="WBParaSite" id="jg26581"/>
    </source>
</evidence>
<dbReference type="WBParaSite" id="jg26581">
    <property type="protein sequence ID" value="jg26581"/>
    <property type="gene ID" value="jg26581"/>
</dbReference>
<feature type="compositionally biased region" description="Polar residues" evidence="1">
    <location>
        <begin position="96"/>
        <end position="110"/>
    </location>
</feature>
<reference evidence="3" key="1">
    <citation type="submission" date="2022-11" db="UniProtKB">
        <authorList>
            <consortium name="WormBaseParasite"/>
        </authorList>
    </citation>
    <scope>IDENTIFICATION</scope>
</reference>
<feature type="compositionally biased region" description="Basic and acidic residues" evidence="1">
    <location>
        <begin position="220"/>
        <end position="240"/>
    </location>
</feature>
<dbReference type="SUPFAM" id="SSF57501">
    <property type="entry name" value="Cystine-knot cytokines"/>
    <property type="match status" value="1"/>
</dbReference>
<organism evidence="2 3">
    <name type="scientific">Ditylenchus dipsaci</name>
    <dbReference type="NCBI Taxonomy" id="166011"/>
    <lineage>
        <taxon>Eukaryota</taxon>
        <taxon>Metazoa</taxon>
        <taxon>Ecdysozoa</taxon>
        <taxon>Nematoda</taxon>
        <taxon>Chromadorea</taxon>
        <taxon>Rhabditida</taxon>
        <taxon>Tylenchina</taxon>
        <taxon>Tylenchomorpha</taxon>
        <taxon>Sphaerularioidea</taxon>
        <taxon>Anguinidae</taxon>
        <taxon>Anguininae</taxon>
        <taxon>Ditylenchus</taxon>
    </lineage>
</organism>
<name>A0A915E625_9BILA</name>
<dbReference type="AlphaFoldDB" id="A0A915E625"/>